<keyword evidence="2 6" id="KW-0678">Repressor</keyword>
<dbReference type="Gramene" id="KCW87575">
    <property type="protein sequence ID" value="KCW87575"/>
    <property type="gene ID" value="EUGRSUZ_B04023"/>
</dbReference>
<evidence type="ECO:0000256" key="5">
    <source>
        <dbReference type="ARBA" id="ARBA00023242"/>
    </source>
</evidence>
<proteinExistence type="predicted"/>
<evidence type="ECO:0000256" key="6">
    <source>
        <dbReference type="RuleBase" id="RU367028"/>
    </source>
</evidence>
<dbReference type="Pfam" id="PF13724">
    <property type="entry name" value="DNA_binding_2"/>
    <property type="match status" value="1"/>
</dbReference>
<evidence type="ECO:0000256" key="7">
    <source>
        <dbReference type="SAM" id="MobiDB-lite"/>
    </source>
</evidence>
<dbReference type="AlphaFoldDB" id="A0A059DBH2"/>
<dbReference type="eggNOG" id="ENOG502RTS2">
    <property type="taxonomic scope" value="Eukaryota"/>
</dbReference>
<name>A0A059DBH2_EUCGR</name>
<dbReference type="GO" id="GO:0045892">
    <property type="term" value="P:negative regulation of DNA-templated transcription"/>
    <property type="evidence" value="ECO:0007669"/>
    <property type="project" value="UniProtKB-UniRule"/>
</dbReference>
<keyword evidence="5 6" id="KW-0539">Nucleus</keyword>
<dbReference type="PROSITE" id="PS51754">
    <property type="entry name" value="OVATE"/>
    <property type="match status" value="1"/>
</dbReference>
<sequence length="309" mass="35059">MGNYRFRLSDMMPNAWFYKLKDMSSRGRRNHSSLKKHHQNVAAPSSSYSPRTSSSSTHKSRRKTIYRPSSPTPVWTQPAHIPTHSPYVDDNIDASPEPDYIYNRLQHHHHPSHSSSESESDDDALASFDCKLTSSTTDIIFDINQDQSTSTNTTPRPILPVPPVLTKASFTRPRPRPRPRPRSRASSTSSSQEQTQKTSPARMRKPGIKVRGNSPRIQVVPAQARKSISSVKFSNKNLADSFAVVKSSVDPQRDFWESMVEMIVENDISASKDLEDLLACYLSLNPPYYHPHIVKAFEQIWFHMSNLSL</sequence>
<dbReference type="NCBIfam" id="TIGR01568">
    <property type="entry name" value="A_thal_3678"/>
    <property type="match status" value="1"/>
</dbReference>
<dbReference type="GO" id="GO:0003677">
    <property type="term" value="F:DNA binding"/>
    <property type="evidence" value="ECO:0007669"/>
    <property type="project" value="InterPro"/>
</dbReference>
<comment type="function">
    <text evidence="6">Transcriptional repressor that regulates multiple aspects of plant growth and development.</text>
</comment>
<evidence type="ECO:0000313" key="9">
    <source>
        <dbReference type="EMBL" id="KCW87575.1"/>
    </source>
</evidence>
<dbReference type="InParanoid" id="A0A059DBH2"/>
<dbReference type="EMBL" id="KK198754">
    <property type="protein sequence ID" value="KCW87575.1"/>
    <property type="molecule type" value="Genomic_DNA"/>
</dbReference>
<organism evidence="9">
    <name type="scientific">Eucalyptus grandis</name>
    <name type="common">Flooded gum</name>
    <dbReference type="NCBI Taxonomy" id="71139"/>
    <lineage>
        <taxon>Eukaryota</taxon>
        <taxon>Viridiplantae</taxon>
        <taxon>Streptophyta</taxon>
        <taxon>Embryophyta</taxon>
        <taxon>Tracheophyta</taxon>
        <taxon>Spermatophyta</taxon>
        <taxon>Magnoliopsida</taxon>
        <taxon>eudicotyledons</taxon>
        <taxon>Gunneridae</taxon>
        <taxon>Pentapetalae</taxon>
        <taxon>rosids</taxon>
        <taxon>malvids</taxon>
        <taxon>Myrtales</taxon>
        <taxon>Myrtaceae</taxon>
        <taxon>Myrtoideae</taxon>
        <taxon>Eucalypteae</taxon>
        <taxon>Eucalyptus</taxon>
    </lineage>
</organism>
<protein>
    <recommendedName>
        <fullName evidence="6">Transcription repressor</fullName>
    </recommendedName>
    <alternativeName>
        <fullName evidence="6">Ovate family protein</fullName>
    </alternativeName>
</protein>
<evidence type="ECO:0000256" key="2">
    <source>
        <dbReference type="ARBA" id="ARBA00022491"/>
    </source>
</evidence>
<feature type="region of interest" description="Disordered" evidence="7">
    <location>
        <begin position="27"/>
        <end position="98"/>
    </location>
</feature>
<dbReference type="FunCoup" id="A0A059DBH2">
    <property type="interactions" value="50"/>
</dbReference>
<dbReference type="Pfam" id="PF04844">
    <property type="entry name" value="Ovate"/>
    <property type="match status" value="1"/>
</dbReference>
<dbReference type="GO" id="GO:0005634">
    <property type="term" value="C:nucleus"/>
    <property type="evidence" value="ECO:0007669"/>
    <property type="project" value="UniProtKB-SubCell"/>
</dbReference>
<feature type="compositionally biased region" description="Basic residues" evidence="7">
    <location>
        <begin position="27"/>
        <end position="39"/>
    </location>
</feature>
<accession>A0A059DBH2</accession>
<comment type="subcellular location">
    <subcellularLocation>
        <location evidence="1 6">Nucleus</location>
    </subcellularLocation>
</comment>
<feature type="region of interest" description="Disordered" evidence="7">
    <location>
        <begin position="145"/>
        <end position="212"/>
    </location>
</feature>
<dbReference type="KEGG" id="egr:104435754"/>
<feature type="compositionally biased region" description="Low complexity" evidence="7">
    <location>
        <begin position="44"/>
        <end position="57"/>
    </location>
</feature>
<feature type="domain" description="OVATE" evidence="8">
    <location>
        <begin position="244"/>
        <end position="303"/>
    </location>
</feature>
<evidence type="ECO:0000256" key="3">
    <source>
        <dbReference type="ARBA" id="ARBA00023015"/>
    </source>
</evidence>
<dbReference type="InterPro" id="IPR006458">
    <property type="entry name" value="Ovate_C"/>
</dbReference>
<reference evidence="9" key="1">
    <citation type="submission" date="2013-07" db="EMBL/GenBank/DDBJ databases">
        <title>The genome of Eucalyptus grandis.</title>
        <authorList>
            <person name="Schmutz J."/>
            <person name="Hayes R."/>
            <person name="Myburg A."/>
            <person name="Tuskan G."/>
            <person name="Grattapaglia D."/>
            <person name="Rokhsar D.S."/>
        </authorList>
    </citation>
    <scope>NUCLEOTIDE SEQUENCE</scope>
    <source>
        <tissue evidence="9">Leaf extractions</tissue>
    </source>
</reference>
<evidence type="ECO:0000256" key="4">
    <source>
        <dbReference type="ARBA" id="ARBA00023163"/>
    </source>
</evidence>
<feature type="compositionally biased region" description="Polar residues" evidence="7">
    <location>
        <begin position="145"/>
        <end position="155"/>
    </location>
</feature>
<dbReference type="OrthoDB" id="1928390at2759"/>
<evidence type="ECO:0000256" key="1">
    <source>
        <dbReference type="ARBA" id="ARBA00004123"/>
    </source>
</evidence>
<dbReference type="STRING" id="71139.A0A059DBH2"/>
<dbReference type="InterPro" id="IPR038933">
    <property type="entry name" value="Ovate"/>
</dbReference>
<keyword evidence="4 6" id="KW-0804">Transcription</keyword>
<dbReference type="OMA" id="MRNYKFR"/>
<keyword evidence="3 6" id="KW-0805">Transcription regulation</keyword>
<feature type="compositionally biased region" description="Basic residues" evidence="7">
    <location>
        <begin position="173"/>
        <end position="183"/>
    </location>
</feature>
<evidence type="ECO:0000259" key="8">
    <source>
        <dbReference type="PROSITE" id="PS51754"/>
    </source>
</evidence>
<gene>
    <name evidence="9" type="ORF">EUGRSUZ_B04023</name>
</gene>
<dbReference type="PANTHER" id="PTHR33057:SF128">
    <property type="entry name" value="TRANSCRIPTION REPRESSOR OFP3"/>
    <property type="match status" value="1"/>
</dbReference>
<dbReference type="InterPro" id="IPR025830">
    <property type="entry name" value="DNA_bnd_dom_ovate"/>
</dbReference>
<dbReference type="PANTHER" id="PTHR33057">
    <property type="entry name" value="TRANSCRIPTION REPRESSOR OFP7-RELATED"/>
    <property type="match status" value="1"/>
</dbReference>